<name>A0A931F7A7_9ACTN</name>
<proteinExistence type="predicted"/>
<evidence type="ECO:0000313" key="1">
    <source>
        <dbReference type="EMBL" id="MBF8193986.1"/>
    </source>
</evidence>
<reference evidence="1" key="1">
    <citation type="submission" date="2020-11" db="EMBL/GenBank/DDBJ databases">
        <title>Whole-genome analyses of Nonomuraea sp. K274.</title>
        <authorList>
            <person name="Veyisoglu A."/>
        </authorList>
    </citation>
    <scope>NUCLEOTIDE SEQUENCE</scope>
    <source>
        <strain evidence="1">K274</strain>
    </source>
</reference>
<dbReference type="EMBL" id="JADOGI010000340">
    <property type="protein sequence ID" value="MBF8193986.1"/>
    <property type="molecule type" value="Genomic_DNA"/>
</dbReference>
<comment type="caution">
    <text evidence="1">The sequence shown here is derived from an EMBL/GenBank/DDBJ whole genome shotgun (WGS) entry which is preliminary data.</text>
</comment>
<accession>A0A931F7A7</accession>
<organism evidence="1 2">
    <name type="scientific">Nonomuraea cypriaca</name>
    <dbReference type="NCBI Taxonomy" id="1187855"/>
    <lineage>
        <taxon>Bacteria</taxon>
        <taxon>Bacillati</taxon>
        <taxon>Actinomycetota</taxon>
        <taxon>Actinomycetes</taxon>
        <taxon>Streptosporangiales</taxon>
        <taxon>Streptosporangiaceae</taxon>
        <taxon>Nonomuraea</taxon>
    </lineage>
</organism>
<dbReference type="RefSeq" id="WP_195902828.1">
    <property type="nucleotide sequence ID" value="NZ_JADOGI010000340.1"/>
</dbReference>
<dbReference type="AlphaFoldDB" id="A0A931F7A7"/>
<evidence type="ECO:0000313" key="2">
    <source>
        <dbReference type="Proteomes" id="UP000605361"/>
    </source>
</evidence>
<protein>
    <submittedName>
        <fullName evidence="1">Uncharacterized protein</fullName>
    </submittedName>
</protein>
<gene>
    <name evidence="1" type="ORF">ITP53_51595</name>
</gene>
<dbReference type="Proteomes" id="UP000605361">
    <property type="component" value="Unassembled WGS sequence"/>
</dbReference>
<keyword evidence="2" id="KW-1185">Reference proteome</keyword>
<sequence length="97" mass="10989">MCVDPAVREQVLKDNRVKASRWTNGKLGPHTCLTPYVWREAFTGDDVCVELEQRTQAKRDNQQADDRKVLARLWVTKSRYGGNTYVGCPDLSGHGPK</sequence>